<gene>
    <name evidence="2" type="ORF">PIG85_01945</name>
</gene>
<dbReference type="EMBL" id="CP116394">
    <property type="protein sequence ID" value="WCE46431.1"/>
    <property type="molecule type" value="Genomic_DNA"/>
</dbReference>
<dbReference type="AlphaFoldDB" id="A0AB38XQS0"/>
<evidence type="ECO:0000256" key="1">
    <source>
        <dbReference type="SAM" id="Phobius"/>
    </source>
</evidence>
<accession>A0AB38XQS0</accession>
<evidence type="ECO:0008006" key="4">
    <source>
        <dbReference type="Google" id="ProtNLM"/>
    </source>
</evidence>
<feature type="transmembrane region" description="Helical" evidence="1">
    <location>
        <begin position="67"/>
        <end position="88"/>
    </location>
</feature>
<dbReference type="Proteomes" id="UP001211044">
    <property type="component" value="Chromosome"/>
</dbReference>
<keyword evidence="1" id="KW-0812">Transmembrane</keyword>
<name>A0AB38XQS0_9ACTO</name>
<feature type="transmembrane region" description="Helical" evidence="1">
    <location>
        <begin position="12"/>
        <end position="33"/>
    </location>
</feature>
<proteinExistence type="predicted"/>
<organism evidence="2 3">
    <name type="scientific">Winkia neuii subsp. anitrata</name>
    <dbReference type="NCBI Taxonomy" id="29318"/>
    <lineage>
        <taxon>Bacteria</taxon>
        <taxon>Bacillati</taxon>
        <taxon>Actinomycetota</taxon>
        <taxon>Actinomycetes</taxon>
        <taxon>Actinomycetales</taxon>
        <taxon>Actinomycetaceae</taxon>
        <taxon>Winkia</taxon>
    </lineage>
</organism>
<evidence type="ECO:0000313" key="3">
    <source>
        <dbReference type="Proteomes" id="UP001211044"/>
    </source>
</evidence>
<protein>
    <recommendedName>
        <fullName evidence="4">Alkaline shock response membrane anchor protein AmaP</fullName>
    </recommendedName>
</protein>
<sequence length="202" mass="21743">MRHLPRALNRFLLFLLAALLLVGGIGALLISLWPTATDAYKKNAPTVLQSYSDLAERTTVGNTDMSWLAIALIALAVIGVIIALCVIFSQGGGRTHTASLVPSQTSSGTTTASIDLVQQVIEHEVGDDRWITNVSAYGYEVKNEPGILIKVGAYKGASPAHIRQIMDRAIARVDSLLGTTPPICVHIQNDWRSLIGSSDRVR</sequence>
<dbReference type="KEGG" id="wne:PIG85_01945"/>
<dbReference type="RefSeq" id="WP_048707733.1">
    <property type="nucleotide sequence ID" value="NZ_CP116394.1"/>
</dbReference>
<reference evidence="2" key="1">
    <citation type="submission" date="2023-01" db="EMBL/GenBank/DDBJ databases">
        <title>Comparative Genomic Analysis of the Clinically-Derived Winkia Strain NY0527 Provides Evidence into the Taxonomic Reassignment of Winkia neuii and Characterizes Their Virulence Traits.</title>
        <authorList>
            <person name="Cai X."/>
            <person name="Peng Y."/>
            <person name="Li M."/>
            <person name="Qiu Y."/>
            <person name="Wang Y."/>
            <person name="Xu L."/>
            <person name="Hou Q."/>
        </authorList>
    </citation>
    <scope>NUCLEOTIDE SEQUENCE</scope>
    <source>
        <strain evidence="2">NY0527</strain>
    </source>
</reference>
<evidence type="ECO:0000313" key="2">
    <source>
        <dbReference type="EMBL" id="WCE46431.1"/>
    </source>
</evidence>
<keyword evidence="1" id="KW-0472">Membrane</keyword>
<keyword evidence="1" id="KW-1133">Transmembrane helix</keyword>